<protein>
    <recommendedName>
        <fullName evidence="1">RNase H type-1 domain-containing protein</fullName>
    </recommendedName>
</protein>
<dbReference type="OMA" id="MENEAGC"/>
<accession>A0A061EUW9</accession>
<dbReference type="InterPro" id="IPR044730">
    <property type="entry name" value="RNase_H-like_dom_plant"/>
</dbReference>
<dbReference type="Gene3D" id="3.30.420.10">
    <property type="entry name" value="Ribonuclease H-like superfamily/Ribonuclease H"/>
    <property type="match status" value="1"/>
</dbReference>
<dbReference type="HOGENOM" id="CLU_000680_21_3_1"/>
<evidence type="ECO:0000313" key="3">
    <source>
        <dbReference type="Proteomes" id="UP000026915"/>
    </source>
</evidence>
<dbReference type="eggNOG" id="KOG1075">
    <property type="taxonomic scope" value="Eukaryota"/>
</dbReference>
<organism evidence="2 3">
    <name type="scientific">Theobroma cacao</name>
    <name type="common">Cacao</name>
    <name type="synonym">Cocoa</name>
    <dbReference type="NCBI Taxonomy" id="3641"/>
    <lineage>
        <taxon>Eukaryota</taxon>
        <taxon>Viridiplantae</taxon>
        <taxon>Streptophyta</taxon>
        <taxon>Embryophyta</taxon>
        <taxon>Tracheophyta</taxon>
        <taxon>Spermatophyta</taxon>
        <taxon>Magnoliopsida</taxon>
        <taxon>eudicotyledons</taxon>
        <taxon>Gunneridae</taxon>
        <taxon>Pentapetalae</taxon>
        <taxon>rosids</taxon>
        <taxon>malvids</taxon>
        <taxon>Malvales</taxon>
        <taxon>Malvaceae</taxon>
        <taxon>Byttnerioideae</taxon>
        <taxon>Theobroma</taxon>
    </lineage>
</organism>
<evidence type="ECO:0000259" key="1">
    <source>
        <dbReference type="Pfam" id="PF13456"/>
    </source>
</evidence>
<dbReference type="SUPFAM" id="SSF53098">
    <property type="entry name" value="Ribonuclease H-like"/>
    <property type="match status" value="1"/>
</dbReference>
<dbReference type="GO" id="GO:0003676">
    <property type="term" value="F:nucleic acid binding"/>
    <property type="evidence" value="ECO:0007669"/>
    <property type="project" value="InterPro"/>
</dbReference>
<keyword evidence="3" id="KW-1185">Reference proteome</keyword>
<sequence>MATNWSTPPPRTLKLNTDGVAKGKPRLAGNEGVIRDHHGFIRETFSENIGIQDSNFVKFYAIREGISLFFSSPWVTTHSVVVENDSANAINWVQHHCKVLWRMKNTSNSIETFLRRSTRFTFKQIMREANNIADGLAKAGVLRDSNFKAYFQNQ</sequence>
<dbReference type="InParanoid" id="A0A061EUW9"/>
<dbReference type="PANTHER" id="PTHR33033:SF83">
    <property type="entry name" value="REVERSE TRANSCRIPTASE-LIKE PROTEIN"/>
    <property type="match status" value="1"/>
</dbReference>
<proteinExistence type="predicted"/>
<dbReference type="Proteomes" id="UP000026915">
    <property type="component" value="Chromosome 5"/>
</dbReference>
<evidence type="ECO:0000313" key="2">
    <source>
        <dbReference type="EMBL" id="EOY08885.1"/>
    </source>
</evidence>
<dbReference type="InterPro" id="IPR002156">
    <property type="entry name" value="RNaseH_domain"/>
</dbReference>
<dbReference type="AlphaFoldDB" id="A0A061EUW9"/>
<dbReference type="InterPro" id="IPR012337">
    <property type="entry name" value="RNaseH-like_sf"/>
</dbReference>
<dbReference type="CDD" id="cd06222">
    <property type="entry name" value="RNase_H_like"/>
    <property type="match status" value="1"/>
</dbReference>
<reference evidence="2 3" key="1">
    <citation type="journal article" date="2013" name="Genome Biol.">
        <title>The genome sequence of the most widely cultivated cacao type and its use to identify candidate genes regulating pod color.</title>
        <authorList>
            <person name="Motamayor J.C."/>
            <person name="Mockaitis K."/>
            <person name="Schmutz J."/>
            <person name="Haiminen N."/>
            <person name="Iii D.L."/>
            <person name="Cornejo O."/>
            <person name="Findley S.D."/>
            <person name="Zheng P."/>
            <person name="Utro F."/>
            <person name="Royaert S."/>
            <person name="Saski C."/>
            <person name="Jenkins J."/>
            <person name="Podicheti R."/>
            <person name="Zhao M."/>
            <person name="Scheffler B.E."/>
            <person name="Stack J.C."/>
            <person name="Feltus F.A."/>
            <person name="Mustiga G.M."/>
            <person name="Amores F."/>
            <person name="Phillips W."/>
            <person name="Marelli J.P."/>
            <person name="May G.D."/>
            <person name="Shapiro H."/>
            <person name="Ma J."/>
            <person name="Bustamante C.D."/>
            <person name="Schnell R.J."/>
            <person name="Main D."/>
            <person name="Gilbert D."/>
            <person name="Parida L."/>
            <person name="Kuhn D.N."/>
        </authorList>
    </citation>
    <scope>NUCLEOTIDE SEQUENCE [LARGE SCALE GENOMIC DNA]</scope>
    <source>
        <strain evidence="3">cv. Matina 1-6</strain>
    </source>
</reference>
<feature type="domain" description="RNase H type-1" evidence="1">
    <location>
        <begin position="16"/>
        <end position="139"/>
    </location>
</feature>
<dbReference type="InterPro" id="IPR036397">
    <property type="entry name" value="RNaseH_sf"/>
</dbReference>
<dbReference type="Pfam" id="PF13456">
    <property type="entry name" value="RVT_3"/>
    <property type="match status" value="1"/>
</dbReference>
<name>A0A061EUW9_THECC</name>
<dbReference type="PANTHER" id="PTHR33033">
    <property type="entry name" value="POLYNUCLEOTIDYL TRANSFERASE, RIBONUCLEASE H-LIKE SUPERFAMILY PROTEIN-RELATED"/>
    <property type="match status" value="1"/>
</dbReference>
<dbReference type="GO" id="GO:0004523">
    <property type="term" value="F:RNA-DNA hybrid ribonuclease activity"/>
    <property type="evidence" value="ECO:0007669"/>
    <property type="project" value="InterPro"/>
</dbReference>
<dbReference type="Gramene" id="EOY08885">
    <property type="protein sequence ID" value="EOY08885"/>
    <property type="gene ID" value="TCM_024158"/>
</dbReference>
<dbReference type="EMBL" id="CM001883">
    <property type="protein sequence ID" value="EOY08885.1"/>
    <property type="molecule type" value="Genomic_DNA"/>
</dbReference>
<gene>
    <name evidence="2" type="ORF">TCM_024158</name>
</gene>